<keyword evidence="2" id="KW-0378">Hydrolase</keyword>
<dbReference type="GO" id="GO:0004527">
    <property type="term" value="F:exonuclease activity"/>
    <property type="evidence" value="ECO:0007669"/>
    <property type="project" value="UniProtKB-KW"/>
</dbReference>
<keyword evidence="2" id="KW-0540">Nuclease</keyword>
<keyword evidence="1" id="KW-0175">Coiled coil</keyword>
<dbReference type="RefSeq" id="WP_183413601.1">
    <property type="nucleotide sequence ID" value="NZ_JACHYB010000002.1"/>
</dbReference>
<dbReference type="AlphaFoldDB" id="A0A7W5DT46"/>
<reference evidence="2 3" key="1">
    <citation type="submission" date="2020-08" db="EMBL/GenBank/DDBJ databases">
        <title>Genomic Encyclopedia of Type Strains, Phase IV (KMG-IV): sequencing the most valuable type-strain genomes for metagenomic binning, comparative biology and taxonomic classification.</title>
        <authorList>
            <person name="Goeker M."/>
        </authorList>
    </citation>
    <scope>NUCLEOTIDE SEQUENCE [LARGE SCALE GENOMIC DNA]</scope>
    <source>
        <strain evidence="2 3">DSM 27471</strain>
    </source>
</reference>
<dbReference type="PROSITE" id="PS51257">
    <property type="entry name" value="PROKAR_LIPOPROTEIN"/>
    <property type="match status" value="1"/>
</dbReference>
<keyword evidence="2" id="KW-0269">Exonuclease</keyword>
<evidence type="ECO:0000256" key="1">
    <source>
        <dbReference type="SAM" id="Coils"/>
    </source>
</evidence>
<comment type="caution">
    <text evidence="2">The sequence shown here is derived from an EMBL/GenBank/DDBJ whole genome shotgun (WGS) entry which is preliminary data.</text>
</comment>
<evidence type="ECO:0000313" key="2">
    <source>
        <dbReference type="EMBL" id="MBB3187768.1"/>
    </source>
</evidence>
<gene>
    <name evidence="2" type="ORF">FHX64_001966</name>
</gene>
<keyword evidence="3" id="KW-1185">Reference proteome</keyword>
<name>A0A7W5DT46_9PORP</name>
<evidence type="ECO:0000313" key="3">
    <source>
        <dbReference type="Proteomes" id="UP000544222"/>
    </source>
</evidence>
<feature type="coiled-coil region" evidence="1">
    <location>
        <begin position="23"/>
        <end position="57"/>
    </location>
</feature>
<feature type="coiled-coil region" evidence="1">
    <location>
        <begin position="102"/>
        <end position="185"/>
    </location>
</feature>
<protein>
    <submittedName>
        <fullName evidence="2">DNA repair exonuclease SbcCD ATPase subunit</fullName>
    </submittedName>
</protein>
<dbReference type="Proteomes" id="UP000544222">
    <property type="component" value="Unassembled WGS sequence"/>
</dbReference>
<dbReference type="EMBL" id="JACHYB010000002">
    <property type="protein sequence ID" value="MBB3187768.1"/>
    <property type="molecule type" value="Genomic_DNA"/>
</dbReference>
<sequence>MKQLLFILSVALVASCSHPTSDVKKLQQENDSLLHAKAQLESETNDYLTSMNEIEDNFSKIKEMENYIQTNKSNENAPDIRTQINDDVIQISEILKANQEKLAVLNHKLSRSNLRIAALEQTVARLNATLNEKIQTIQALSDQLKIKDATITELSRNVDTLHQTVNTLNAQKQAQQQEIASQDTKLNTAWYVFGTAKELKAQKIISGGGLFSQEKILQKDFNRQYFVKIDIRQVKSIPLYSKRVKILTTHPQGSYSLDKKDGNYVLNIKDYKEFWSVSRYLVIQVD</sequence>
<organism evidence="2 3">
    <name type="scientific">Microbacter margulisiae</name>
    <dbReference type="NCBI Taxonomy" id="1350067"/>
    <lineage>
        <taxon>Bacteria</taxon>
        <taxon>Pseudomonadati</taxon>
        <taxon>Bacteroidota</taxon>
        <taxon>Bacteroidia</taxon>
        <taxon>Bacteroidales</taxon>
        <taxon>Porphyromonadaceae</taxon>
        <taxon>Microbacter</taxon>
    </lineage>
</organism>
<accession>A0A7W5DT46</accession>
<proteinExistence type="predicted"/>